<protein>
    <recommendedName>
        <fullName evidence="4">Diaminobutyrate--2-oxoglutarate transaminase</fullName>
        <ecNumber evidence="3">2.6.1.76</ecNumber>
    </recommendedName>
</protein>
<dbReference type="InterPro" id="IPR015424">
    <property type="entry name" value="PyrdxlP-dep_Trfase"/>
</dbReference>
<dbReference type="RefSeq" id="WP_003266110.1">
    <property type="nucleotide sequence ID" value="NZ_LN651281.1"/>
</dbReference>
<evidence type="ECO:0000313" key="9">
    <source>
        <dbReference type="Proteomes" id="UP000053470"/>
    </source>
</evidence>
<dbReference type="EMBL" id="LN651281">
    <property type="protein sequence ID" value="CEJ17588.1"/>
    <property type="molecule type" value="Genomic_DNA"/>
</dbReference>
<evidence type="ECO:0000313" key="8">
    <source>
        <dbReference type="EMBL" id="CEJ17588.1"/>
    </source>
</evidence>
<accession>A0A7U7JES2</accession>
<proteinExistence type="predicted"/>
<gene>
    <name evidence="8" type="ORF">RSIPO_04284</name>
</gene>
<keyword evidence="9" id="KW-1185">Reference proteome</keyword>
<comment type="catalytic activity">
    <reaction evidence="7">
        <text>L-2,4-diaminobutanoate + 2-oxoglutarate = L-aspartate 4-semialdehyde + L-glutamate</text>
        <dbReference type="Rhea" id="RHEA:11160"/>
        <dbReference type="ChEBI" id="CHEBI:16810"/>
        <dbReference type="ChEBI" id="CHEBI:29985"/>
        <dbReference type="ChEBI" id="CHEBI:58761"/>
        <dbReference type="ChEBI" id="CHEBI:537519"/>
        <dbReference type="EC" id="2.6.1.76"/>
    </reaction>
</comment>
<evidence type="ECO:0000256" key="4">
    <source>
        <dbReference type="ARBA" id="ARBA00014798"/>
    </source>
</evidence>
<organism evidence="8 9">
    <name type="scientific">Ralstonia solanacearum IPO1609</name>
    <dbReference type="NCBI Taxonomy" id="564066"/>
    <lineage>
        <taxon>Bacteria</taxon>
        <taxon>Pseudomonadati</taxon>
        <taxon>Pseudomonadota</taxon>
        <taxon>Betaproteobacteria</taxon>
        <taxon>Burkholderiales</taxon>
        <taxon>Burkholderiaceae</taxon>
        <taxon>Ralstonia</taxon>
        <taxon>Ralstonia solanacearum species complex</taxon>
    </lineage>
</organism>
<evidence type="ECO:0000256" key="7">
    <source>
        <dbReference type="ARBA" id="ARBA00049111"/>
    </source>
</evidence>
<reference evidence="8" key="2">
    <citation type="submission" date="2022-04" db="EMBL/GenBank/DDBJ databases">
        <title>Genomic draft of R. solanacearum strain IPO1609, a phylotype IIB1/biovar 2/race 3 strain isolated from potato in Europe.</title>
        <authorList>
            <person name="Boucher C."/>
            <person name="Carrere S."/>
            <person name="Dossat C."/>
            <person name="Elbaz M."/>
            <person name="Genin S."/>
            <person name="Gouzy J."/>
            <person name="Prior P."/>
            <person name="Segurens B."/>
            <person name="Wincker P."/>
        </authorList>
    </citation>
    <scope>NUCLEOTIDE SEQUENCE</scope>
    <source>
        <strain evidence="8">IPO1609</strain>
    </source>
</reference>
<dbReference type="GO" id="GO:0045303">
    <property type="term" value="F:diaminobutyrate-2-oxoglutarate transaminase activity"/>
    <property type="evidence" value="ECO:0007669"/>
    <property type="project" value="UniProtKB-EC"/>
</dbReference>
<dbReference type="PANTHER" id="PTHR11986:SF121">
    <property type="entry name" value="BLR3010 PROTEIN"/>
    <property type="match status" value="1"/>
</dbReference>
<dbReference type="InterPro" id="IPR005814">
    <property type="entry name" value="Aminotrans_3"/>
</dbReference>
<name>A0A7U7JES2_RALSL</name>
<evidence type="ECO:0000256" key="1">
    <source>
        <dbReference type="ARBA" id="ARBA00001933"/>
    </source>
</evidence>
<dbReference type="AlphaFoldDB" id="A0A7U7JES2"/>
<dbReference type="Proteomes" id="UP000053470">
    <property type="component" value="Unassembled WGS sequence"/>
</dbReference>
<dbReference type="SUPFAM" id="SSF53383">
    <property type="entry name" value="PLP-dependent transferases"/>
    <property type="match status" value="1"/>
</dbReference>
<dbReference type="CDD" id="cd00610">
    <property type="entry name" value="OAT_like"/>
    <property type="match status" value="1"/>
</dbReference>
<dbReference type="InterPro" id="IPR036291">
    <property type="entry name" value="NAD(P)-bd_dom_sf"/>
</dbReference>
<evidence type="ECO:0000256" key="5">
    <source>
        <dbReference type="ARBA" id="ARBA00022576"/>
    </source>
</evidence>
<dbReference type="Gene3D" id="3.40.640.10">
    <property type="entry name" value="Type I PLP-dependent aspartate aminotransferase-like (Major domain)"/>
    <property type="match status" value="1"/>
</dbReference>
<evidence type="ECO:0000256" key="3">
    <source>
        <dbReference type="ARBA" id="ARBA00013155"/>
    </source>
</evidence>
<dbReference type="SUPFAM" id="SSF51735">
    <property type="entry name" value="NAD(P)-binding Rossmann-fold domains"/>
    <property type="match status" value="1"/>
</dbReference>
<dbReference type="FunFam" id="3.40.640.10:FF:000004">
    <property type="entry name" value="Acetylornithine aminotransferase"/>
    <property type="match status" value="1"/>
</dbReference>
<dbReference type="GO" id="GO:0030170">
    <property type="term" value="F:pyridoxal phosphate binding"/>
    <property type="evidence" value="ECO:0007669"/>
    <property type="project" value="InterPro"/>
</dbReference>
<evidence type="ECO:0000256" key="6">
    <source>
        <dbReference type="ARBA" id="ARBA00022898"/>
    </source>
</evidence>
<dbReference type="PROSITE" id="PS00600">
    <property type="entry name" value="AA_TRANSFER_CLASS_3"/>
    <property type="match status" value="1"/>
</dbReference>
<dbReference type="InterPro" id="IPR015421">
    <property type="entry name" value="PyrdxlP-dep_Trfase_major"/>
</dbReference>
<dbReference type="InterPro" id="IPR050103">
    <property type="entry name" value="Class-III_PLP-dep_AT"/>
</dbReference>
<dbReference type="Gene3D" id="3.40.50.720">
    <property type="entry name" value="NAD(P)-binding Rossmann-like Domain"/>
    <property type="match status" value="1"/>
</dbReference>
<dbReference type="InterPro" id="IPR015422">
    <property type="entry name" value="PyrdxlP-dep_Trfase_small"/>
</dbReference>
<comment type="cofactor">
    <cofactor evidence="1">
        <name>pyridoxal 5'-phosphate</name>
        <dbReference type="ChEBI" id="CHEBI:597326"/>
    </cofactor>
</comment>
<reference evidence="8" key="1">
    <citation type="submission" date="2014-11" db="EMBL/GenBank/DDBJ databases">
        <authorList>
            <person name="Genoscope - CEA"/>
        </authorList>
    </citation>
    <scope>NUCLEOTIDE SEQUENCE</scope>
    <source>
        <strain evidence="8">IPO1609</strain>
    </source>
</reference>
<dbReference type="Gene3D" id="3.90.1150.10">
    <property type="entry name" value="Aspartate Aminotransferase, domain 1"/>
    <property type="match status" value="1"/>
</dbReference>
<keyword evidence="6" id="KW-0663">Pyridoxal phosphate</keyword>
<comment type="pathway">
    <text evidence="2">Amine and polyamine biosynthesis; ectoine biosynthesis; L-ectoine from L-aspartate 4-semialdehyde: step 1/3.</text>
</comment>
<dbReference type="PANTHER" id="PTHR11986">
    <property type="entry name" value="AMINOTRANSFERASE CLASS III"/>
    <property type="match status" value="1"/>
</dbReference>
<dbReference type="InterPro" id="IPR049704">
    <property type="entry name" value="Aminotrans_3_PPA_site"/>
</dbReference>
<dbReference type="EC" id="2.6.1.76" evidence="3"/>
<sequence length="846" mass="92465">MSLSPTSKTMKFGFIAHPTSVALKRHVKIVDLLERTVAEQDRGYRDDLWQWRNLVPFADFGRIVSAQGAVCEGILHYMPLTAEEMLSQPRAIAQRVVDAVDSLKDRGAQVVGLGGFTAIVGNRGLQTLERTGVPVTTGNSLTAYAAYKNVLESMEKLDVEPADTEVAVVGYPGSIALVIAKLLARHGCRLCLVHRGSEEQGRQGLAYLPESMHAQVRLSNEIERCYDRVQFYVAATSTGGLIDPYRLRPGSVVVDAALPRDVMPYRKDRNDILIIDGGLVSASSALRFGAESMGLAPKKFLNGCLAETLILGLEGRAEAFSIGRELPEDKVVEIGRIAALHGFSPSPMASYGEHVEDRHFAALKRFHRPHTPSPAALEGESLREEVLRSFGEHINPILRDFYVFNHIERVFQHGRGCTLTDINGEAFLDFVAGYGCLNTGHNHPRIKAALQDYLQQEHPTFVQYVSVPLQTSQLAQRLSELAPGRMERVFFSNSGTEAVEAALKLAIAAMRRPRVLYCDNGYHGKTLGALSVTGRDKHRAPFKPLLPRCDAIPFGDAEALEAALQTGDVGAFIVEPIQGEGGVILPPEGYLAKVRQLCSAYDCILILDEIQTGLGRTGKMFACEWEGVEPDIMVLSKSLSGGAVPIGATLSRKAIWDRAYGNIDNFALHTSTFGGGNLAAAAGLATLDVLAAEDLAGNAGRVGESLRHKLAAATADYPFIREVRGRGLMIAIEFSNSYAGGIEAFVREFANRMPGDAATTYRMLSGKAKHHIRAAIEEVEKSFEEMFVLRFVTKLSQEHGILTFVTANNNRVMRIQPPLVLDEEQAQRFVDAFSRVCKDMSTFLDA</sequence>
<keyword evidence="5 8" id="KW-0032">Aminotransferase</keyword>
<keyword evidence="5 8" id="KW-0808">Transferase</keyword>
<evidence type="ECO:0000256" key="2">
    <source>
        <dbReference type="ARBA" id="ARBA00004946"/>
    </source>
</evidence>
<dbReference type="Pfam" id="PF00202">
    <property type="entry name" value="Aminotran_3"/>
    <property type="match status" value="1"/>
</dbReference>
<dbReference type="GO" id="GO:0042802">
    <property type="term" value="F:identical protein binding"/>
    <property type="evidence" value="ECO:0007669"/>
    <property type="project" value="TreeGrafter"/>
</dbReference>